<evidence type="ECO:0000256" key="9">
    <source>
        <dbReference type="ARBA" id="ARBA00022679"/>
    </source>
</evidence>
<protein>
    <recommendedName>
        <fullName evidence="3">Penicillin-binding protein 1A</fullName>
        <ecNumber evidence="15">2.4.99.28</ecNumber>
        <ecNumber evidence="2">3.4.16.4</ecNumber>
    </recommendedName>
</protein>
<reference evidence="21 22" key="1">
    <citation type="submission" date="2019-08" db="EMBL/GenBank/DDBJ databases">
        <title>Bradymonadales sp. TMQ2.</title>
        <authorList>
            <person name="Liang Q."/>
        </authorList>
    </citation>
    <scope>NUCLEOTIDE SEQUENCE [LARGE SCALE GENOMIC DNA]</scope>
    <source>
        <strain evidence="21 22">TMQ2</strain>
    </source>
</reference>
<dbReference type="OrthoDB" id="9766909at2"/>
<dbReference type="InterPro" id="IPR050396">
    <property type="entry name" value="Glycosyltr_51/Transpeptidase"/>
</dbReference>
<dbReference type="InterPro" id="IPR012340">
    <property type="entry name" value="NA-bd_OB-fold"/>
</dbReference>
<name>A0A5C6WUI0_9DELT</name>
<dbReference type="InterPro" id="IPR036950">
    <property type="entry name" value="PBP_transglycosylase"/>
</dbReference>
<dbReference type="GO" id="GO:0009252">
    <property type="term" value="P:peptidoglycan biosynthetic process"/>
    <property type="evidence" value="ECO:0007669"/>
    <property type="project" value="UniProtKB-UniPathway"/>
</dbReference>
<dbReference type="EMBL" id="VOSL01000136">
    <property type="protein sequence ID" value="TXD32246.1"/>
    <property type="molecule type" value="Genomic_DNA"/>
</dbReference>
<dbReference type="InterPro" id="IPR001264">
    <property type="entry name" value="Glyco_trans_51"/>
</dbReference>
<dbReference type="GO" id="GO:0009002">
    <property type="term" value="F:serine-type D-Ala-D-Ala carboxypeptidase activity"/>
    <property type="evidence" value="ECO:0007669"/>
    <property type="project" value="UniProtKB-EC"/>
</dbReference>
<dbReference type="InterPro" id="IPR023346">
    <property type="entry name" value="Lysozyme-like_dom_sf"/>
</dbReference>
<organism evidence="21 22">
    <name type="scientific">Lujinxingia vulgaris</name>
    <dbReference type="NCBI Taxonomy" id="2600176"/>
    <lineage>
        <taxon>Bacteria</taxon>
        <taxon>Deltaproteobacteria</taxon>
        <taxon>Bradymonadales</taxon>
        <taxon>Lujinxingiaceae</taxon>
        <taxon>Lujinxingia</taxon>
    </lineage>
</organism>
<comment type="subcellular location">
    <subcellularLocation>
        <location evidence="1">Cell inner membrane</location>
        <topology evidence="1">Single-pass type II membrane protein</topology>
    </subcellularLocation>
</comment>
<dbReference type="UniPathway" id="UPA00219"/>
<evidence type="ECO:0000256" key="6">
    <source>
        <dbReference type="ARBA" id="ARBA00022645"/>
    </source>
</evidence>
<comment type="catalytic activity">
    <reaction evidence="16">
        <text>[GlcNAc-(1-&gt;4)-Mur2Ac(oyl-L-Ala-gamma-D-Glu-L-Lys-D-Ala-D-Ala)](n)-di-trans,octa-cis-undecaprenyl diphosphate + beta-D-GlcNAc-(1-&gt;4)-Mur2Ac(oyl-L-Ala-gamma-D-Glu-L-Lys-D-Ala-D-Ala)-di-trans,octa-cis-undecaprenyl diphosphate = [GlcNAc-(1-&gt;4)-Mur2Ac(oyl-L-Ala-gamma-D-Glu-L-Lys-D-Ala-D-Ala)](n+1)-di-trans,octa-cis-undecaprenyl diphosphate + di-trans,octa-cis-undecaprenyl diphosphate + H(+)</text>
        <dbReference type="Rhea" id="RHEA:23708"/>
        <dbReference type="Rhea" id="RHEA-COMP:9602"/>
        <dbReference type="Rhea" id="RHEA-COMP:9603"/>
        <dbReference type="ChEBI" id="CHEBI:15378"/>
        <dbReference type="ChEBI" id="CHEBI:58405"/>
        <dbReference type="ChEBI" id="CHEBI:60033"/>
        <dbReference type="ChEBI" id="CHEBI:78435"/>
        <dbReference type="EC" id="2.4.99.28"/>
    </reaction>
</comment>
<keyword evidence="6" id="KW-0121">Carboxypeptidase</keyword>
<proteinExistence type="predicted"/>
<dbReference type="GO" id="GO:0008955">
    <property type="term" value="F:peptidoglycan glycosyltransferase activity"/>
    <property type="evidence" value="ECO:0007669"/>
    <property type="project" value="UniProtKB-EC"/>
</dbReference>
<dbReference type="SUPFAM" id="SSF56601">
    <property type="entry name" value="beta-lactamase/transpeptidase-like"/>
    <property type="match status" value="1"/>
</dbReference>
<evidence type="ECO:0000256" key="10">
    <source>
        <dbReference type="ARBA" id="ARBA00022801"/>
    </source>
</evidence>
<keyword evidence="13" id="KW-0511">Multifunctional enzyme</keyword>
<evidence type="ECO:0000256" key="12">
    <source>
        <dbReference type="ARBA" id="ARBA00023251"/>
    </source>
</evidence>
<dbReference type="Gene3D" id="2.40.50.140">
    <property type="entry name" value="Nucleic acid-binding proteins"/>
    <property type="match status" value="1"/>
</dbReference>
<keyword evidence="5" id="KW-0997">Cell inner membrane</keyword>
<dbReference type="PANTHER" id="PTHR32282:SF15">
    <property type="entry name" value="PENICILLIN-BINDING PROTEIN 1C"/>
    <property type="match status" value="1"/>
</dbReference>
<evidence type="ECO:0000256" key="16">
    <source>
        <dbReference type="ARBA" id="ARBA00049902"/>
    </source>
</evidence>
<comment type="caution">
    <text evidence="21">The sequence shown here is derived from an EMBL/GenBank/DDBJ whole genome shotgun (WGS) entry which is preliminary data.</text>
</comment>
<evidence type="ECO:0000256" key="2">
    <source>
        <dbReference type="ARBA" id="ARBA00012448"/>
    </source>
</evidence>
<evidence type="ECO:0000313" key="22">
    <source>
        <dbReference type="Proteomes" id="UP000321046"/>
    </source>
</evidence>
<dbReference type="EC" id="2.4.99.28" evidence="15"/>
<dbReference type="Proteomes" id="UP000321046">
    <property type="component" value="Unassembled WGS sequence"/>
</dbReference>
<comment type="catalytic activity">
    <reaction evidence="14">
        <text>Preferential cleavage: (Ac)2-L-Lys-D-Ala-|-D-Ala. Also transpeptidation of peptidyl-alanyl moieties that are N-acyl substituents of D-alanine.</text>
        <dbReference type="EC" id="3.4.16.4"/>
    </reaction>
</comment>
<keyword evidence="4" id="KW-1003">Cell membrane</keyword>
<gene>
    <name evidence="21" type="ORF">FRC96_18395</name>
</gene>
<evidence type="ECO:0000256" key="15">
    <source>
        <dbReference type="ARBA" id="ARBA00044770"/>
    </source>
</evidence>
<evidence type="ECO:0000256" key="17">
    <source>
        <dbReference type="SAM" id="MobiDB-lite"/>
    </source>
</evidence>
<evidence type="ECO:0000256" key="1">
    <source>
        <dbReference type="ARBA" id="ARBA00004249"/>
    </source>
</evidence>
<feature type="region of interest" description="Disordered" evidence="17">
    <location>
        <begin position="56"/>
        <end position="75"/>
    </location>
</feature>
<keyword evidence="12" id="KW-0046">Antibiotic resistance</keyword>
<evidence type="ECO:0000256" key="3">
    <source>
        <dbReference type="ARBA" id="ARBA00018638"/>
    </source>
</evidence>
<dbReference type="Gene3D" id="1.10.3810.10">
    <property type="entry name" value="Biosynthetic peptidoglycan transglycosylase-like"/>
    <property type="match status" value="1"/>
</dbReference>
<evidence type="ECO:0000256" key="11">
    <source>
        <dbReference type="ARBA" id="ARBA00022968"/>
    </source>
</evidence>
<evidence type="ECO:0000259" key="20">
    <source>
        <dbReference type="Pfam" id="PF17092"/>
    </source>
</evidence>
<dbReference type="RefSeq" id="WP_146976666.1">
    <property type="nucleotide sequence ID" value="NZ_VOSL01000136.1"/>
</dbReference>
<dbReference type="PANTHER" id="PTHR32282">
    <property type="entry name" value="BINDING PROTEIN TRANSPEPTIDASE, PUTATIVE-RELATED"/>
    <property type="match status" value="1"/>
</dbReference>
<dbReference type="Gene3D" id="3.40.710.10">
    <property type="entry name" value="DD-peptidase/beta-lactamase superfamily"/>
    <property type="match status" value="1"/>
</dbReference>
<sequence>MTRTRQHGPSLLKRALLYTLACALLASVALAIWLSQLSARAHANLPPLPDLHAWHPERPAHSATADGWPLTAPAPPPPLTYDELPPLLITAVLAAEDEDFFSHQGYNPRSIARAALVNLRAGDIVQGASTITQQVAKHFLDRQKTTHRKVQELLLARQLEAHYTKPEILAAYLRNVYFGEQAWGITAASHRYFHTSPHNLTLGQMAMLAGILPAPSNYNPVASPELATHKRNRVLRRLHEIGVIDQATYTREVAAPLSVDDLPTFEDALALRLPEADAEARQALATQHPDLDWSQAGKHIITTHRPALQALARQALHRGVYEHGQRQGFRGPHARQKPPARPDLAPTAAANLFDGINAGDGVTPALVHEVTSRGIRLQTPHTDVTLSPDALVWLGGIDPRTHTPRDPHAYLKRLHPGDLVLLHRSGPDAPWQLFNAPRAEGALLLLDHASGDILASVGSHRVDRSAFNRATRACRQPGSLFKTILFAEALSGSLTLATPLRDIPTTVETRGQPEGWQPRNADADFKGTITALDALVFSRNIPAVHLYERIGAAALIRRARTMGVDAELDPTASLALGASCVTLLDMARTHASVACGGLRASSRSIDRIIDRQSGRIDDRGHFASPTASAPARLARIASPLNPPRQALGPRANALLHSALTQVTTRGTAADLPKGWPLIAKTGTTNEFDAWIAAADPHLTFVVWVGSDKNTEPLGRGEHGGRTALPILSDLYQHLDDPALTWPERPVELDEILIDPDTGLRARGGEPGQPYLFAPGTAPGEFAPTRASRQMLRLDAIR</sequence>
<keyword evidence="7" id="KW-0645">Protease</keyword>
<feature type="domain" description="Penicillin-binding protein OB-like" evidence="20">
    <location>
        <begin position="329"/>
        <end position="438"/>
    </location>
</feature>
<keyword evidence="11" id="KW-0812">Transmembrane</keyword>
<evidence type="ECO:0000256" key="5">
    <source>
        <dbReference type="ARBA" id="ARBA00022519"/>
    </source>
</evidence>
<dbReference type="InterPro" id="IPR012338">
    <property type="entry name" value="Beta-lactam/transpept-like"/>
</dbReference>
<dbReference type="SUPFAM" id="SSF53955">
    <property type="entry name" value="Lysozyme-like"/>
    <property type="match status" value="1"/>
</dbReference>
<dbReference type="Pfam" id="PF00912">
    <property type="entry name" value="Transgly"/>
    <property type="match status" value="1"/>
</dbReference>
<dbReference type="GO" id="GO:0046677">
    <property type="term" value="P:response to antibiotic"/>
    <property type="evidence" value="ECO:0007669"/>
    <property type="project" value="UniProtKB-KW"/>
</dbReference>
<accession>A0A5C6WUI0</accession>
<dbReference type="EC" id="3.4.16.4" evidence="2"/>
<evidence type="ECO:0000256" key="7">
    <source>
        <dbReference type="ARBA" id="ARBA00022670"/>
    </source>
</evidence>
<evidence type="ECO:0000259" key="19">
    <source>
        <dbReference type="Pfam" id="PF00912"/>
    </source>
</evidence>
<keyword evidence="8" id="KW-0328">Glycosyltransferase</keyword>
<evidence type="ECO:0000256" key="4">
    <source>
        <dbReference type="ARBA" id="ARBA00022475"/>
    </source>
</evidence>
<dbReference type="Pfam" id="PF00905">
    <property type="entry name" value="Transpeptidase"/>
    <property type="match status" value="1"/>
</dbReference>
<evidence type="ECO:0000313" key="21">
    <source>
        <dbReference type="EMBL" id="TXD32246.1"/>
    </source>
</evidence>
<evidence type="ECO:0000256" key="13">
    <source>
        <dbReference type="ARBA" id="ARBA00023268"/>
    </source>
</evidence>
<feature type="domain" description="Glycosyl transferase family 51" evidence="19">
    <location>
        <begin position="79"/>
        <end position="238"/>
    </location>
</feature>
<dbReference type="GO" id="GO:0008658">
    <property type="term" value="F:penicillin binding"/>
    <property type="evidence" value="ECO:0007669"/>
    <property type="project" value="InterPro"/>
</dbReference>
<evidence type="ECO:0000259" key="18">
    <source>
        <dbReference type="Pfam" id="PF00905"/>
    </source>
</evidence>
<keyword evidence="11" id="KW-0735">Signal-anchor</keyword>
<dbReference type="InterPro" id="IPR031376">
    <property type="entry name" value="PCB_OB"/>
</dbReference>
<feature type="domain" description="Penicillin-binding protein transpeptidase" evidence="18">
    <location>
        <begin position="441"/>
        <end position="706"/>
    </location>
</feature>
<keyword evidence="10" id="KW-0378">Hydrolase</keyword>
<evidence type="ECO:0000256" key="8">
    <source>
        <dbReference type="ARBA" id="ARBA00022676"/>
    </source>
</evidence>
<evidence type="ECO:0000256" key="14">
    <source>
        <dbReference type="ARBA" id="ARBA00034000"/>
    </source>
</evidence>
<keyword evidence="9" id="KW-0808">Transferase</keyword>
<keyword evidence="5" id="KW-0472">Membrane</keyword>
<dbReference type="GO" id="GO:0005886">
    <property type="term" value="C:plasma membrane"/>
    <property type="evidence" value="ECO:0007669"/>
    <property type="project" value="UniProtKB-SubCell"/>
</dbReference>
<dbReference type="AlphaFoldDB" id="A0A5C6WUI0"/>
<dbReference type="GO" id="GO:0030288">
    <property type="term" value="C:outer membrane-bounded periplasmic space"/>
    <property type="evidence" value="ECO:0007669"/>
    <property type="project" value="TreeGrafter"/>
</dbReference>
<dbReference type="Pfam" id="PF17092">
    <property type="entry name" value="PCB_OB"/>
    <property type="match status" value="1"/>
</dbReference>
<dbReference type="InterPro" id="IPR001460">
    <property type="entry name" value="PCN-bd_Tpept"/>
</dbReference>
<dbReference type="GO" id="GO:0006508">
    <property type="term" value="P:proteolysis"/>
    <property type="evidence" value="ECO:0007669"/>
    <property type="project" value="UniProtKB-KW"/>
</dbReference>